<dbReference type="SUPFAM" id="SSF89796">
    <property type="entry name" value="CoA-transferase family III (CaiB/BaiF)"/>
    <property type="match status" value="2"/>
</dbReference>
<dbReference type="GO" id="GO:0003824">
    <property type="term" value="F:catalytic activity"/>
    <property type="evidence" value="ECO:0007669"/>
    <property type="project" value="InterPro"/>
</dbReference>
<dbReference type="InterPro" id="IPR052985">
    <property type="entry name" value="CoA-trans_III_biosynth/detox"/>
</dbReference>
<dbReference type="InterPro" id="IPR023606">
    <property type="entry name" value="CoA-Trfase_III_dom_1_sf"/>
</dbReference>
<dbReference type="Pfam" id="PF02515">
    <property type="entry name" value="CoA_transf_3"/>
    <property type="match status" value="1"/>
</dbReference>
<sequence length="573" mass="64235">MGSIEQNSYSVPKEADKIYHEEILANPLVPSLPPDIREAARLVTFTGSDRPSIPINWRFAESISALKAFEASMMNVLRSKKYGVPMSKVGINTDHASLFVMSPFLAKLVDEHGQAMPINCFDSSVMKDYGFPSTDLHDCVDWHRLHATNIYRTKDGRFFHAHGSMNPDPTLTALDMPLTGPKDETYDAAVGKFQEVVGNYTALELDQLMNEQYKQAGTVCWTIEEFQKSEHGKANAHVGLYELNKIDGHQPASWWPDHASMPSSPNRPLAGLKVVDLTRVIAAPTVTRCLAEMGASVLRVTAPHLTDLSLVHQDLNWGKWTAFLDLKTEHGRQTIRELIKEADVVVEGYRPGSMERNGLGRDAILDLVKDRARGIIHVRENCYGWHGPWKHRSGWQQISDACCGVSMEYGQAMGNQEAVTPIFPNSDYCTGAVGSTAVLHALLRRAEEGGSYGVDIALNYYSQWLVKSVGEYPEDVWKEVWQRHGSPVYRNFHSMSYTLPSMMALLAKHDRDTLLRPEFFEHRKSKAVGHTFQQVKPIAQFADDVHLGYNIGTRTNGVDKAIWPDDLRTEVLS</sequence>
<keyword evidence="3" id="KW-1185">Reference proteome</keyword>
<reference evidence="2" key="1">
    <citation type="submission" date="2023-07" db="EMBL/GenBank/DDBJ databases">
        <title>Black Yeasts Isolated from many extreme environments.</title>
        <authorList>
            <person name="Coleine C."/>
            <person name="Stajich J.E."/>
            <person name="Selbmann L."/>
        </authorList>
    </citation>
    <scope>NUCLEOTIDE SEQUENCE</scope>
    <source>
        <strain evidence="2">CCFEE 5485</strain>
    </source>
</reference>
<protein>
    <submittedName>
        <fullName evidence="2">Uncharacterized protein</fullName>
    </submittedName>
</protein>
<dbReference type="PANTHER" id="PTHR48229">
    <property type="entry name" value="CAIB/BAIF FAMILY ENZYME (AFU_ORTHOLOGUE AFUA_1G05360)-RELATED"/>
    <property type="match status" value="1"/>
</dbReference>
<dbReference type="AlphaFoldDB" id="A0AAE1C5M9"/>
<organism evidence="2 3">
    <name type="scientific">Recurvomyces mirabilis</name>
    <dbReference type="NCBI Taxonomy" id="574656"/>
    <lineage>
        <taxon>Eukaryota</taxon>
        <taxon>Fungi</taxon>
        <taxon>Dikarya</taxon>
        <taxon>Ascomycota</taxon>
        <taxon>Pezizomycotina</taxon>
        <taxon>Dothideomycetes</taxon>
        <taxon>Dothideomycetidae</taxon>
        <taxon>Mycosphaerellales</taxon>
        <taxon>Teratosphaeriaceae</taxon>
        <taxon>Recurvomyces</taxon>
    </lineage>
</organism>
<proteinExistence type="inferred from homology"/>
<evidence type="ECO:0000256" key="1">
    <source>
        <dbReference type="ARBA" id="ARBA00008383"/>
    </source>
</evidence>
<dbReference type="InterPro" id="IPR003673">
    <property type="entry name" value="CoA-Trfase_fam_III"/>
</dbReference>
<dbReference type="Proteomes" id="UP001274830">
    <property type="component" value="Unassembled WGS sequence"/>
</dbReference>
<dbReference type="Gene3D" id="3.40.50.10540">
    <property type="entry name" value="Crotonobetainyl-coa:carnitine coa-transferase, domain 1"/>
    <property type="match status" value="1"/>
</dbReference>
<evidence type="ECO:0000313" key="3">
    <source>
        <dbReference type="Proteomes" id="UP001274830"/>
    </source>
</evidence>
<comment type="similarity">
    <text evidence="1">Belongs to the CoA-transferase III family.</text>
</comment>
<dbReference type="EMBL" id="JAUTXT010000003">
    <property type="protein sequence ID" value="KAK3678945.1"/>
    <property type="molecule type" value="Genomic_DNA"/>
</dbReference>
<name>A0AAE1C5M9_9PEZI</name>
<evidence type="ECO:0000313" key="2">
    <source>
        <dbReference type="EMBL" id="KAK3678945.1"/>
    </source>
</evidence>
<comment type="caution">
    <text evidence="2">The sequence shown here is derived from an EMBL/GenBank/DDBJ whole genome shotgun (WGS) entry which is preliminary data.</text>
</comment>
<dbReference type="PANTHER" id="PTHR48229:SF2">
    <property type="entry name" value="CAIB_BAIF FAMILY PROTEIN"/>
    <property type="match status" value="1"/>
</dbReference>
<accession>A0AAE1C5M9</accession>
<gene>
    <name evidence="2" type="ORF">LTR78_001398</name>
</gene>